<keyword evidence="2" id="KW-1185">Reference proteome</keyword>
<gene>
    <name evidence="1" type="ORF">B9G98_01240</name>
</gene>
<evidence type="ECO:0000313" key="1">
    <source>
        <dbReference type="EMBL" id="PRT53620.1"/>
    </source>
</evidence>
<proteinExistence type="predicted"/>
<organism evidence="1 2">
    <name type="scientific">Wickerhamiella sorbophila</name>
    <dbReference type="NCBI Taxonomy" id="45607"/>
    <lineage>
        <taxon>Eukaryota</taxon>
        <taxon>Fungi</taxon>
        <taxon>Dikarya</taxon>
        <taxon>Ascomycota</taxon>
        <taxon>Saccharomycotina</taxon>
        <taxon>Dipodascomycetes</taxon>
        <taxon>Dipodascales</taxon>
        <taxon>Trichomonascaceae</taxon>
        <taxon>Wickerhamiella</taxon>
    </lineage>
</organism>
<reference evidence="1 2" key="1">
    <citation type="submission" date="2017-04" db="EMBL/GenBank/DDBJ databases">
        <title>Genome sequencing of [Candida] sorbophila.</title>
        <authorList>
            <person name="Ahn J.O."/>
        </authorList>
    </citation>
    <scope>NUCLEOTIDE SEQUENCE [LARGE SCALE GENOMIC DNA]</scope>
    <source>
        <strain evidence="1 2">DS02</strain>
    </source>
</reference>
<dbReference type="EMBL" id="NDIQ01000001">
    <property type="protein sequence ID" value="PRT53620.1"/>
    <property type="molecule type" value="Genomic_DNA"/>
</dbReference>
<dbReference type="GeneID" id="36514989"/>
<name>A0A2T0FF71_9ASCO</name>
<comment type="caution">
    <text evidence="1">The sequence shown here is derived from an EMBL/GenBank/DDBJ whole genome shotgun (WGS) entry which is preliminary data.</text>
</comment>
<sequence>MENQQQQQIRFMLHAWRENAIARLGFTPDQVDYCARHSIVMHDIFIDAIARAAPGIRCLEDFHAVAYYWKWIDQYGDEVYALIRNYLDTPKRLTEDVEAVSRKRVRCA</sequence>
<dbReference type="Proteomes" id="UP000238350">
    <property type="component" value="Unassembled WGS sequence"/>
</dbReference>
<dbReference type="AlphaFoldDB" id="A0A2T0FF71"/>
<protein>
    <submittedName>
        <fullName evidence="1">Uncharacterized protein</fullName>
    </submittedName>
</protein>
<accession>A0A2T0FF71</accession>
<dbReference type="RefSeq" id="XP_024663566.1">
    <property type="nucleotide sequence ID" value="XM_024807798.1"/>
</dbReference>
<evidence type="ECO:0000313" key="2">
    <source>
        <dbReference type="Proteomes" id="UP000238350"/>
    </source>
</evidence>